<dbReference type="PANTHER" id="PTHR46796">
    <property type="entry name" value="HTH-TYPE TRANSCRIPTIONAL ACTIVATOR RHAS-RELATED"/>
    <property type="match status" value="1"/>
</dbReference>
<organism evidence="5 6">
    <name type="scientific">Rubritalea profundi</name>
    <dbReference type="NCBI Taxonomy" id="1658618"/>
    <lineage>
        <taxon>Bacteria</taxon>
        <taxon>Pseudomonadati</taxon>
        <taxon>Verrucomicrobiota</taxon>
        <taxon>Verrucomicrobiia</taxon>
        <taxon>Verrucomicrobiales</taxon>
        <taxon>Rubritaleaceae</taxon>
        <taxon>Rubritalea</taxon>
    </lineage>
</organism>
<evidence type="ECO:0000256" key="1">
    <source>
        <dbReference type="ARBA" id="ARBA00023015"/>
    </source>
</evidence>
<dbReference type="AlphaFoldDB" id="A0A2S7TYP7"/>
<dbReference type="Proteomes" id="UP000239907">
    <property type="component" value="Unassembled WGS sequence"/>
</dbReference>
<evidence type="ECO:0000313" key="5">
    <source>
        <dbReference type="EMBL" id="PQJ27377.1"/>
    </source>
</evidence>
<protein>
    <recommendedName>
        <fullName evidence="4">HTH araC/xylS-type domain-containing protein</fullName>
    </recommendedName>
</protein>
<dbReference type="Gene3D" id="3.30.450.20">
    <property type="entry name" value="PAS domain"/>
    <property type="match status" value="1"/>
</dbReference>
<dbReference type="InterPro" id="IPR018060">
    <property type="entry name" value="HTH_AraC"/>
</dbReference>
<dbReference type="GO" id="GO:0003700">
    <property type="term" value="F:DNA-binding transcription factor activity"/>
    <property type="evidence" value="ECO:0007669"/>
    <property type="project" value="InterPro"/>
</dbReference>
<dbReference type="NCBIfam" id="TIGR00229">
    <property type="entry name" value="sensory_box"/>
    <property type="match status" value="1"/>
</dbReference>
<gene>
    <name evidence="5" type="ORF">BSZ32_01940</name>
</gene>
<dbReference type="RefSeq" id="WP_105041859.1">
    <property type="nucleotide sequence ID" value="NZ_MQWA01000001.1"/>
</dbReference>
<dbReference type="Pfam" id="PF08448">
    <property type="entry name" value="PAS_4"/>
    <property type="match status" value="1"/>
</dbReference>
<dbReference type="InterPro" id="IPR000014">
    <property type="entry name" value="PAS"/>
</dbReference>
<dbReference type="SUPFAM" id="SSF55785">
    <property type="entry name" value="PYP-like sensor domain (PAS domain)"/>
    <property type="match status" value="1"/>
</dbReference>
<keyword evidence="1" id="KW-0805">Transcription regulation</keyword>
<dbReference type="InterPro" id="IPR050204">
    <property type="entry name" value="AraC_XylS_family_regulators"/>
</dbReference>
<dbReference type="GO" id="GO:0043565">
    <property type="term" value="F:sequence-specific DNA binding"/>
    <property type="evidence" value="ECO:0007669"/>
    <property type="project" value="InterPro"/>
</dbReference>
<reference evidence="5 6" key="1">
    <citation type="submission" date="2016-12" db="EMBL/GenBank/DDBJ databases">
        <title>Study of bacterial adaptation to deep sea.</title>
        <authorList>
            <person name="Song J."/>
            <person name="Yoshizawa S."/>
            <person name="Kogure K."/>
        </authorList>
    </citation>
    <scope>NUCLEOTIDE SEQUENCE [LARGE SCALE GENOMIC DNA]</scope>
    <source>
        <strain evidence="5 6">SAORIC-165</strain>
    </source>
</reference>
<dbReference type="InterPro" id="IPR013656">
    <property type="entry name" value="PAS_4"/>
</dbReference>
<keyword evidence="6" id="KW-1185">Reference proteome</keyword>
<dbReference type="InterPro" id="IPR035965">
    <property type="entry name" value="PAS-like_dom_sf"/>
</dbReference>
<keyword evidence="2" id="KW-0238">DNA-binding</keyword>
<evidence type="ECO:0000256" key="2">
    <source>
        <dbReference type="ARBA" id="ARBA00023125"/>
    </source>
</evidence>
<dbReference type="Gene3D" id="1.10.10.60">
    <property type="entry name" value="Homeodomain-like"/>
    <property type="match status" value="2"/>
</dbReference>
<feature type="domain" description="HTH araC/xylS-type" evidence="4">
    <location>
        <begin position="138"/>
        <end position="236"/>
    </location>
</feature>
<dbReference type="OrthoDB" id="9776408at2"/>
<keyword evidence="3" id="KW-0804">Transcription</keyword>
<comment type="caution">
    <text evidence="5">The sequence shown here is derived from an EMBL/GenBank/DDBJ whole genome shotgun (WGS) entry which is preliminary data.</text>
</comment>
<dbReference type="PROSITE" id="PS01124">
    <property type="entry name" value="HTH_ARAC_FAMILY_2"/>
    <property type="match status" value="1"/>
</dbReference>
<dbReference type="InterPro" id="IPR018062">
    <property type="entry name" value="HTH_AraC-typ_CS"/>
</dbReference>
<dbReference type="EMBL" id="MQWA01000001">
    <property type="protein sequence ID" value="PQJ27377.1"/>
    <property type="molecule type" value="Genomic_DNA"/>
</dbReference>
<dbReference type="InterPro" id="IPR009057">
    <property type="entry name" value="Homeodomain-like_sf"/>
</dbReference>
<dbReference type="Pfam" id="PF12833">
    <property type="entry name" value="HTH_18"/>
    <property type="match status" value="1"/>
</dbReference>
<accession>A0A2S7TYP7</accession>
<dbReference type="PROSITE" id="PS00041">
    <property type="entry name" value="HTH_ARAC_FAMILY_1"/>
    <property type="match status" value="1"/>
</dbReference>
<sequence length="248" mass="27702">MIIPCSDYSGDDIARLFDQLPMVMFYMKDTHGVFIRCNRRFEEYHGLKPGGGIGLTDFNLHHQEIATRYLAEDKQIMESGVAVTNHTWMVPSAKGFLRWWLSSKTLVRKADGTIAGVAGVMHEISGTAAIHSSFSRIEPALKLIHGDHVESLSTEGLAATCHYSVSQFNRVFRKLMGKSPRQYIMQHRIETAKNLLAMTDLTLIEVAIQAGFYDASDLGKRFRTCEGTTPMAYRLKLRGGVQSANNTA</sequence>
<name>A0A2S7TYP7_9BACT</name>
<evidence type="ECO:0000313" key="6">
    <source>
        <dbReference type="Proteomes" id="UP000239907"/>
    </source>
</evidence>
<evidence type="ECO:0000256" key="3">
    <source>
        <dbReference type="ARBA" id="ARBA00023163"/>
    </source>
</evidence>
<dbReference type="SUPFAM" id="SSF46689">
    <property type="entry name" value="Homeodomain-like"/>
    <property type="match status" value="2"/>
</dbReference>
<proteinExistence type="predicted"/>
<dbReference type="SMART" id="SM00342">
    <property type="entry name" value="HTH_ARAC"/>
    <property type="match status" value="1"/>
</dbReference>
<evidence type="ECO:0000259" key="4">
    <source>
        <dbReference type="PROSITE" id="PS01124"/>
    </source>
</evidence>